<dbReference type="AlphaFoldDB" id="A0A8S4QZG1"/>
<dbReference type="InterPro" id="IPR041588">
    <property type="entry name" value="Integrase_H2C2"/>
</dbReference>
<dbReference type="PANTHER" id="PTHR37984:SF5">
    <property type="entry name" value="PROTEIN NYNRIN-LIKE"/>
    <property type="match status" value="1"/>
</dbReference>
<dbReference type="EC" id="2.7.7.49" evidence="1"/>
<dbReference type="FunFam" id="3.30.70.270:FF:000026">
    <property type="entry name" value="Transposon Ty3-G Gag-Pol polyprotein"/>
    <property type="match status" value="1"/>
</dbReference>
<sequence>MHRDSIEKTAFITEDGHFEFLRLPFGLANAPSCFQQMMNKTLGNLRFGKVIVYLDDLYLISETVEENMNLLEEVLQIFKKNGLTLNLKKCHFFKNEIEFLGYKIRPGCVMPNEAKLEAVKNFPVPKTVHQLRQYLGLISYFRKFIRNCAILSTPLTKLLKKDAVWEWGELQNQAFCILKDKLTSESVLAIFDPKKDTVLYTDASREGLAGILTQVGYEVGDEGERVVHYYSRQTTNDEKKFHSFELELLAVVCCLQKFRLYLLGNCFKIITDCSAVRYALSKKDIVPRIARWVLSTQEFTFEILHREGSRMQHVDALSRNPVPSGEKSEAEIIMSITEGDWLLAVQVQDPELMKIREVLASGQAEDNKEIFNSYELLGAKVYKRTSNGRRWVVPKNCIWQIIKCNHDDVGHFSLDKTVERIRTLYWFPRLRKIVKKYIKNCLNCIYHKNKGGPKEGELYPLPKYAQPFHTLHLDHIGPFVTTKNKNKYLLVVVDAFTKFVFISAVRKTNTAGVIKELENISKTFGNARRIITDAGSCFTSGKFAQYCANRNIRLHIVATGVPRANGQVERFNKTILESLKSMGADTTDDRWDQCIKALQQGLNSTIHKTTRAVPSEVMFGYRLRMDSDSLAPELEDEKLVDMSQLRERVDSNVKASAQYQKERFDKSRVKAKTYKEGDLVLIRIQSQSNDGQSRKLMPTFKGPFQVKKILNNDRYEVVDLRGSQRCSKMYNGVAVAENMKSWINIGDWSLD</sequence>
<feature type="domain" description="Integrase catalytic" evidence="9">
    <location>
        <begin position="463"/>
        <end position="622"/>
    </location>
</feature>
<evidence type="ECO:0000259" key="8">
    <source>
        <dbReference type="PROSITE" id="PS50878"/>
    </source>
</evidence>
<dbReference type="SUPFAM" id="SSF56672">
    <property type="entry name" value="DNA/RNA polymerases"/>
    <property type="match status" value="1"/>
</dbReference>
<feature type="domain" description="Reverse transcriptase" evidence="8">
    <location>
        <begin position="1"/>
        <end position="104"/>
    </location>
</feature>
<dbReference type="InterPro" id="IPR001584">
    <property type="entry name" value="Integrase_cat-core"/>
</dbReference>
<gene>
    <name evidence="10" type="primary">jg4831</name>
    <name evidence="10" type="ORF">PAEG_LOCUS8250</name>
</gene>
<evidence type="ECO:0000256" key="6">
    <source>
        <dbReference type="ARBA" id="ARBA00022801"/>
    </source>
</evidence>
<dbReference type="Gene3D" id="1.10.340.70">
    <property type="match status" value="1"/>
</dbReference>
<dbReference type="Gene3D" id="3.30.420.10">
    <property type="entry name" value="Ribonuclease H-like superfamily/Ribonuclease H"/>
    <property type="match status" value="1"/>
</dbReference>
<dbReference type="InterPro" id="IPR000477">
    <property type="entry name" value="RT_dom"/>
</dbReference>
<keyword evidence="4" id="KW-0540">Nuclease</keyword>
<dbReference type="Proteomes" id="UP000838756">
    <property type="component" value="Unassembled WGS sequence"/>
</dbReference>
<dbReference type="Pfam" id="PF00665">
    <property type="entry name" value="rve"/>
    <property type="match status" value="1"/>
</dbReference>
<evidence type="ECO:0000256" key="1">
    <source>
        <dbReference type="ARBA" id="ARBA00012493"/>
    </source>
</evidence>
<keyword evidence="7" id="KW-0695">RNA-directed DNA polymerase</keyword>
<organism evidence="10 11">
    <name type="scientific">Pararge aegeria aegeria</name>
    <dbReference type="NCBI Taxonomy" id="348720"/>
    <lineage>
        <taxon>Eukaryota</taxon>
        <taxon>Metazoa</taxon>
        <taxon>Ecdysozoa</taxon>
        <taxon>Arthropoda</taxon>
        <taxon>Hexapoda</taxon>
        <taxon>Insecta</taxon>
        <taxon>Pterygota</taxon>
        <taxon>Neoptera</taxon>
        <taxon>Endopterygota</taxon>
        <taxon>Lepidoptera</taxon>
        <taxon>Glossata</taxon>
        <taxon>Ditrysia</taxon>
        <taxon>Papilionoidea</taxon>
        <taxon>Nymphalidae</taxon>
        <taxon>Satyrinae</taxon>
        <taxon>Satyrini</taxon>
        <taxon>Parargina</taxon>
        <taxon>Pararge</taxon>
    </lineage>
</organism>
<dbReference type="PANTHER" id="PTHR37984">
    <property type="entry name" value="PROTEIN CBG26694"/>
    <property type="match status" value="1"/>
</dbReference>
<dbReference type="GO" id="GO:0015074">
    <property type="term" value="P:DNA integration"/>
    <property type="evidence" value="ECO:0007669"/>
    <property type="project" value="InterPro"/>
</dbReference>
<evidence type="ECO:0000256" key="5">
    <source>
        <dbReference type="ARBA" id="ARBA00022759"/>
    </source>
</evidence>
<keyword evidence="11" id="KW-1185">Reference proteome</keyword>
<dbReference type="EMBL" id="CAKXAJ010023895">
    <property type="protein sequence ID" value="CAH2228158.1"/>
    <property type="molecule type" value="Genomic_DNA"/>
</dbReference>
<dbReference type="Pfam" id="PF17917">
    <property type="entry name" value="RT_RNaseH"/>
    <property type="match status" value="1"/>
</dbReference>
<evidence type="ECO:0000256" key="3">
    <source>
        <dbReference type="ARBA" id="ARBA00022695"/>
    </source>
</evidence>
<dbReference type="GO" id="GO:0003676">
    <property type="term" value="F:nucleic acid binding"/>
    <property type="evidence" value="ECO:0007669"/>
    <property type="project" value="InterPro"/>
</dbReference>
<protein>
    <recommendedName>
        <fullName evidence="1">RNA-directed DNA polymerase</fullName>
        <ecNumber evidence="1">2.7.7.49</ecNumber>
    </recommendedName>
</protein>
<keyword evidence="3" id="KW-0548">Nucleotidyltransferase</keyword>
<comment type="caution">
    <text evidence="10">The sequence shown here is derived from an EMBL/GenBank/DDBJ whole genome shotgun (WGS) entry which is preliminary data.</text>
</comment>
<evidence type="ECO:0000259" key="9">
    <source>
        <dbReference type="PROSITE" id="PS50994"/>
    </source>
</evidence>
<dbReference type="InterPro" id="IPR043502">
    <property type="entry name" value="DNA/RNA_pol_sf"/>
</dbReference>
<dbReference type="FunFam" id="3.30.70.270:FF:000003">
    <property type="entry name" value="Transposon Ty3-G Gag-Pol polyprotein"/>
    <property type="match status" value="1"/>
</dbReference>
<dbReference type="PROSITE" id="PS50994">
    <property type="entry name" value="INTEGRASE"/>
    <property type="match status" value="1"/>
</dbReference>
<evidence type="ECO:0000256" key="4">
    <source>
        <dbReference type="ARBA" id="ARBA00022722"/>
    </source>
</evidence>
<dbReference type="PROSITE" id="PS50878">
    <property type="entry name" value="RT_POL"/>
    <property type="match status" value="1"/>
</dbReference>
<dbReference type="GO" id="GO:0003964">
    <property type="term" value="F:RNA-directed DNA polymerase activity"/>
    <property type="evidence" value="ECO:0007669"/>
    <property type="project" value="UniProtKB-KW"/>
</dbReference>
<dbReference type="InterPro" id="IPR012337">
    <property type="entry name" value="RNaseH-like_sf"/>
</dbReference>
<dbReference type="SUPFAM" id="SSF53098">
    <property type="entry name" value="Ribonuclease H-like"/>
    <property type="match status" value="1"/>
</dbReference>
<dbReference type="CDD" id="cd01647">
    <property type="entry name" value="RT_LTR"/>
    <property type="match status" value="1"/>
</dbReference>
<dbReference type="InterPro" id="IPR041373">
    <property type="entry name" value="RT_RNaseH"/>
</dbReference>
<evidence type="ECO:0000256" key="2">
    <source>
        <dbReference type="ARBA" id="ARBA00022679"/>
    </source>
</evidence>
<name>A0A8S4QZG1_9NEOP</name>
<dbReference type="Gene3D" id="3.30.70.270">
    <property type="match status" value="2"/>
</dbReference>
<dbReference type="Pfam" id="PF17921">
    <property type="entry name" value="Integrase_H2C2"/>
    <property type="match status" value="1"/>
</dbReference>
<dbReference type="OrthoDB" id="115435at2759"/>
<evidence type="ECO:0000313" key="10">
    <source>
        <dbReference type="EMBL" id="CAH2228158.1"/>
    </source>
</evidence>
<proteinExistence type="predicted"/>
<evidence type="ECO:0000256" key="7">
    <source>
        <dbReference type="ARBA" id="ARBA00022918"/>
    </source>
</evidence>
<accession>A0A8S4QZG1</accession>
<dbReference type="Gene3D" id="3.10.10.10">
    <property type="entry name" value="HIV Type 1 Reverse Transcriptase, subunit A, domain 1"/>
    <property type="match status" value="1"/>
</dbReference>
<dbReference type="Pfam" id="PF00078">
    <property type="entry name" value="RVT_1"/>
    <property type="match status" value="1"/>
</dbReference>
<evidence type="ECO:0000313" key="11">
    <source>
        <dbReference type="Proteomes" id="UP000838756"/>
    </source>
</evidence>
<dbReference type="GO" id="GO:0016787">
    <property type="term" value="F:hydrolase activity"/>
    <property type="evidence" value="ECO:0007669"/>
    <property type="project" value="UniProtKB-KW"/>
</dbReference>
<dbReference type="InterPro" id="IPR043128">
    <property type="entry name" value="Rev_trsase/Diguanyl_cyclase"/>
</dbReference>
<dbReference type="GO" id="GO:0004519">
    <property type="term" value="F:endonuclease activity"/>
    <property type="evidence" value="ECO:0007669"/>
    <property type="project" value="UniProtKB-KW"/>
</dbReference>
<dbReference type="CDD" id="cd09274">
    <property type="entry name" value="RNase_HI_RT_Ty3"/>
    <property type="match status" value="1"/>
</dbReference>
<keyword evidence="5" id="KW-0255">Endonuclease</keyword>
<dbReference type="InterPro" id="IPR050951">
    <property type="entry name" value="Retrovirus_Pol_polyprotein"/>
</dbReference>
<keyword evidence="2" id="KW-0808">Transferase</keyword>
<dbReference type="InterPro" id="IPR036397">
    <property type="entry name" value="RNaseH_sf"/>
</dbReference>
<reference evidence="10" key="1">
    <citation type="submission" date="2022-03" db="EMBL/GenBank/DDBJ databases">
        <authorList>
            <person name="Lindestad O."/>
        </authorList>
    </citation>
    <scope>NUCLEOTIDE SEQUENCE</scope>
</reference>
<dbReference type="GO" id="GO:0042575">
    <property type="term" value="C:DNA polymerase complex"/>
    <property type="evidence" value="ECO:0007669"/>
    <property type="project" value="UniProtKB-ARBA"/>
</dbReference>
<keyword evidence="6" id="KW-0378">Hydrolase</keyword>